<accession>A0A0D4CL58</accession>
<gene>
    <name evidence="2" type="ORF">LBLM1_05845</name>
</gene>
<dbReference type="KEGG" id="lmu:LBLM1_05845"/>
<keyword evidence="1" id="KW-0812">Transmembrane</keyword>
<dbReference type="HOGENOM" id="CLU_2343213_0_0_9"/>
<keyword evidence="3" id="KW-1185">Reference proteome</keyword>
<reference evidence="2 3" key="1">
    <citation type="journal article" date="2012" name="J. Bacteriol.">
        <title>Genome sequence of Lactobacillus mucosae LM1, isolated from piglet feces.</title>
        <authorList>
            <person name="Lee J.H."/>
            <person name="Valeriano V.D."/>
            <person name="Shin Y.R."/>
            <person name="Chae J.P."/>
            <person name="Kim G.B."/>
            <person name="Ham J.S."/>
            <person name="Chun J."/>
            <person name="Kang D.K."/>
        </authorList>
    </citation>
    <scope>NUCLEOTIDE SEQUENCE [LARGE SCALE GENOMIC DNA]</scope>
    <source>
        <strain evidence="2 3">LM1</strain>
    </source>
</reference>
<evidence type="ECO:0000256" key="1">
    <source>
        <dbReference type="SAM" id="Phobius"/>
    </source>
</evidence>
<dbReference type="AlphaFoldDB" id="A0A0D4CL58"/>
<dbReference type="STRING" id="1130798.LBLM1_05845"/>
<keyword evidence="1" id="KW-1133">Transmembrane helix</keyword>
<sequence length="97" mass="11532">MQPTTPIIIVAILAFVLEMLIAFWTERNLRRLKHRNYSQFSRYHRLHVNFNQLSVILLIITGWQLAKGHYALMLGTYLIVLLGDAFKWHRIWQAVKN</sequence>
<feature type="transmembrane region" description="Helical" evidence="1">
    <location>
        <begin position="69"/>
        <end position="86"/>
    </location>
</feature>
<feature type="transmembrane region" description="Helical" evidence="1">
    <location>
        <begin position="6"/>
        <end position="25"/>
    </location>
</feature>
<evidence type="ECO:0000313" key="3">
    <source>
        <dbReference type="Proteomes" id="UP000003645"/>
    </source>
</evidence>
<organism evidence="2 3">
    <name type="scientific">Limosilactobacillus mucosae LM1</name>
    <dbReference type="NCBI Taxonomy" id="1130798"/>
    <lineage>
        <taxon>Bacteria</taxon>
        <taxon>Bacillati</taxon>
        <taxon>Bacillota</taxon>
        <taxon>Bacilli</taxon>
        <taxon>Lactobacillales</taxon>
        <taxon>Lactobacillaceae</taxon>
        <taxon>Limosilactobacillus</taxon>
    </lineage>
</organism>
<protein>
    <submittedName>
        <fullName evidence="2">Uncharacterized protein</fullName>
    </submittedName>
</protein>
<feature type="transmembrane region" description="Helical" evidence="1">
    <location>
        <begin position="46"/>
        <end position="63"/>
    </location>
</feature>
<evidence type="ECO:0000313" key="2">
    <source>
        <dbReference type="EMBL" id="AJT50601.1"/>
    </source>
</evidence>
<keyword evidence="1" id="KW-0472">Membrane</keyword>
<dbReference type="EMBL" id="CP011013">
    <property type="protein sequence ID" value="AJT50601.1"/>
    <property type="molecule type" value="Genomic_DNA"/>
</dbReference>
<dbReference type="RefSeq" id="WP_006499502.1">
    <property type="nucleotide sequence ID" value="NZ_CP011013.1"/>
</dbReference>
<proteinExistence type="predicted"/>
<name>A0A0D4CL58_LIMMU</name>
<dbReference type="Proteomes" id="UP000003645">
    <property type="component" value="Chromosome"/>
</dbReference>